<reference evidence="3" key="1">
    <citation type="submission" date="2021-01" db="EMBL/GenBank/DDBJ databases">
        <authorList>
            <person name="Zahm M."/>
            <person name="Roques C."/>
            <person name="Cabau C."/>
            <person name="Klopp C."/>
            <person name="Donnadieu C."/>
            <person name="Jouanno E."/>
            <person name="Lampietro C."/>
            <person name="Louis A."/>
            <person name="Herpin A."/>
            <person name="Echchiki A."/>
            <person name="Berthelot C."/>
            <person name="Parey E."/>
            <person name="Roest-Crollius H."/>
            <person name="Braasch I."/>
            <person name="Postlethwait J."/>
            <person name="Bobe J."/>
            <person name="Montfort J."/>
            <person name="Bouchez O."/>
            <person name="Begum T."/>
            <person name="Mejri S."/>
            <person name="Adams A."/>
            <person name="Chen W.-J."/>
            <person name="Guiguen Y."/>
        </authorList>
    </citation>
    <scope>NUCLEOTIDE SEQUENCE</scope>
    <source>
        <strain evidence="3">YG-15Mar2019-1</strain>
        <tissue evidence="3">Brain</tissue>
    </source>
</reference>
<feature type="compositionally biased region" description="Polar residues" evidence="1">
    <location>
        <begin position="1344"/>
        <end position="1358"/>
    </location>
</feature>
<feature type="compositionally biased region" description="Polar residues" evidence="1">
    <location>
        <begin position="934"/>
        <end position="943"/>
    </location>
</feature>
<dbReference type="PANTHER" id="PTHR15512:SF2">
    <property type="match status" value="1"/>
</dbReference>
<feature type="domain" description="Myb-like" evidence="2">
    <location>
        <begin position="798"/>
        <end position="862"/>
    </location>
</feature>
<dbReference type="GO" id="GO:0042162">
    <property type="term" value="F:telomeric DNA binding"/>
    <property type="evidence" value="ECO:0007669"/>
    <property type="project" value="TreeGrafter"/>
</dbReference>
<dbReference type="CDD" id="cd11657">
    <property type="entry name" value="TIN2_N"/>
    <property type="match status" value="1"/>
</dbReference>
<sequence>MEAEHFSEDNRDAFLPLSSLRLLAPPLRLASAAMWQVAQRKDVMRYGELEEFVSLVTETVPELLTYRQRVQLILGLRARLILELCRGEHPADTETIQHHLARFRTPVAPPLHSEMSDTEVEVSEANFLELVQTLLKDPVEREHFFQEVFPVEYGPQYDTALQILMSEFLSRLEQLLPVPDCGQIVYWLSAAPSGVEECLHSVSDPQQLKMLLQHHRCLGHLDRHDAVSTMGDCILSSLSLPPIVRVVIATEQINSDSQSESVRDSILSPAPEEFTTMRELQKDRLVNHKRKRRCAKVCSVSPIIFLKEGNTGASTLLSDGSKCIPWTERETLVLINIWGKDKIQRNLKDCTRNRHIFAVISRKMAAQGFFRTPEQCQSRIKRLKWSFRQCSDGNRSECKFYDQLERIIGNKTHAAAVGAVRLPEGTDGESMSDSDPATDSPGAAGSKKIPWTNRETRALIDIWGEEDIQWNLKNCLRNRHIFELISKRICDRGYSRTAEQCQTRIKRLKLRFRQCFDNNKDGGKKVFCKFYNELQQIIMNKPLTTNAVDVCSGSVGESTSAAQECMVQESAAGSNQERGAAITLVNNKTNDIPCGTEQVKYEIYDHMEPITGFGAGAVESHGDIAGALSEVDSAADSDLERAANKPKTDGAKKIPWTNQETRVLIDVWGQEDIQQNLKGCYRNGHVFTDISKRMSARGYSRTAEQCQMKVKRLKASFHQCVEANSSGREQVMCKFYHQLERILGNKPLASSAVDLCSDGVGEPSSAGEVSAAGEFVAASDLKEDSQGAVKMSMTDRTNNVPWSKQETLLLIDLWGEDEFQENLKGCIKNRHLFTQISKKMAARGYSRTPQQCQSRVKRLKTSFRQCSDSIASGREPMEFKYYHKLERILGKELLTAAPLAVDSNNDTVRGTTSTAGISIVEDSTSESDMDSDSQGTSITVVDGSNSVPWSEQETLTLIDIWGEDKIQRKLKACIKNRRIFVVISRKMFARGYPRTPEQCQSKIKRLRLSFLQCSSNCKSGQEQKECKFYDQLKRILGNKPVREASAGNACSAVEESTAGASMADSAQQRAGNSNLGGSRAIPWTDQEAQVLSEIWGEDEVQQSLKDCPGNRHVFAVVSKKMFEKGYTRTPEQCLMKVAGLKLSLSQGSDNNLSDREGSECSKLECINEVLTTVPVVRQDDDTNGETPSTDELSTAEASAGAASIMTDGTNSIPWSEQETLVFLDHWGEDEFQKKLKGCIKNGHVYAQISKKMAARGYSRTPQQCQSRMKRLKTSFHRRSASIASGKDRSEFKFYSKLEHILGNELLTAAPLAVNSYHDTVRGPSSTAEVSTLEESTYDSDKDTGSQGAASITTTDGTNNIPWSEHETLILLDLWGEDDFQKNLKGCFKNGHLFAQISNKMAAQGYPRTPRQCQTRVKRLKSIFRQCSDNIANGREPMEFKFYNKLERILGNEFHTTAPSVAQDDDTKAETAEASAVGEPASDSDMDTDLKDDGLPRIHHSSANQDQRDHIYSWDIYSWGVCFYFCTGERSGQEQKECKFYNQLKRILGNKPVRESSAGDACSAVEESTAGASMADSAQGERFSRSSWYEDDRWN</sequence>
<dbReference type="SMART" id="SM00717">
    <property type="entry name" value="SANT"/>
    <property type="match status" value="8"/>
</dbReference>
<dbReference type="GO" id="GO:0016233">
    <property type="term" value="P:telomere capping"/>
    <property type="evidence" value="ECO:0007669"/>
    <property type="project" value="InterPro"/>
</dbReference>
<dbReference type="Gene3D" id="1.10.10.60">
    <property type="entry name" value="Homeodomain-like"/>
    <property type="match status" value="8"/>
</dbReference>
<dbReference type="GO" id="GO:1904356">
    <property type="term" value="P:regulation of telomere maintenance via telomere lengthening"/>
    <property type="evidence" value="ECO:0007669"/>
    <property type="project" value="TreeGrafter"/>
</dbReference>
<comment type="caution">
    <text evidence="3">The sequence shown here is derived from an EMBL/GenBank/DDBJ whole genome shotgun (WGS) entry which is preliminary data.</text>
</comment>
<name>A0A9D3SZP8_MEGAT</name>
<feature type="domain" description="Myb-like" evidence="2">
    <location>
        <begin position="322"/>
        <end position="386"/>
    </location>
</feature>
<dbReference type="OrthoDB" id="691673at2759"/>
<accession>A0A9D3SZP8</accession>
<dbReference type="InterPro" id="IPR029400">
    <property type="entry name" value="TINF2_N"/>
</dbReference>
<dbReference type="InterPro" id="IPR044822">
    <property type="entry name" value="Myb_DNA-bind_4"/>
</dbReference>
<evidence type="ECO:0000313" key="4">
    <source>
        <dbReference type="Proteomes" id="UP001046870"/>
    </source>
</evidence>
<dbReference type="Pfam" id="PF13837">
    <property type="entry name" value="Myb_DNA-bind_4"/>
    <property type="match status" value="8"/>
</dbReference>
<feature type="domain" description="Myb-like" evidence="2">
    <location>
        <begin position="1370"/>
        <end position="1422"/>
    </location>
</feature>
<feature type="domain" description="Myb-like" evidence="2">
    <location>
        <begin position="664"/>
        <end position="716"/>
    </location>
</feature>
<feature type="region of interest" description="Disordered" evidence="1">
    <location>
        <begin position="423"/>
        <end position="448"/>
    </location>
</feature>
<dbReference type="GO" id="GO:0070187">
    <property type="term" value="C:shelterin complex"/>
    <property type="evidence" value="ECO:0007669"/>
    <property type="project" value="InterPro"/>
</dbReference>
<proteinExistence type="predicted"/>
<dbReference type="PANTHER" id="PTHR15512">
    <property type="entry name" value="TERF1-INTERACTING NUCLEAR FACTOR 2"/>
    <property type="match status" value="1"/>
</dbReference>
<dbReference type="Proteomes" id="UP001046870">
    <property type="component" value="Chromosome 25"/>
</dbReference>
<feature type="domain" description="Myb-like" evidence="2">
    <location>
        <begin position="1079"/>
        <end position="1143"/>
    </location>
</feature>
<gene>
    <name evidence="3" type="ORF">MATL_G00260770</name>
</gene>
<dbReference type="InterPro" id="IPR001005">
    <property type="entry name" value="SANT/Myb"/>
</dbReference>
<feature type="region of interest" description="Disordered" evidence="1">
    <location>
        <begin position="912"/>
        <end position="943"/>
    </location>
</feature>
<organism evidence="3 4">
    <name type="scientific">Megalops atlanticus</name>
    <name type="common">Tarpon</name>
    <name type="synonym">Clupea gigantea</name>
    <dbReference type="NCBI Taxonomy" id="7932"/>
    <lineage>
        <taxon>Eukaryota</taxon>
        <taxon>Metazoa</taxon>
        <taxon>Chordata</taxon>
        <taxon>Craniata</taxon>
        <taxon>Vertebrata</taxon>
        <taxon>Euteleostomi</taxon>
        <taxon>Actinopterygii</taxon>
        <taxon>Neopterygii</taxon>
        <taxon>Teleostei</taxon>
        <taxon>Elopiformes</taxon>
        <taxon>Megalopidae</taxon>
        <taxon>Megalops</taxon>
    </lineage>
</organism>
<protein>
    <recommendedName>
        <fullName evidence="2">Myb-like domain-containing protein</fullName>
    </recommendedName>
</protein>
<feature type="compositionally biased region" description="Polar residues" evidence="1">
    <location>
        <begin position="1184"/>
        <end position="1196"/>
    </location>
</feature>
<feature type="domain" description="Myb-like" evidence="2">
    <location>
        <begin position="447"/>
        <end position="511"/>
    </location>
</feature>
<dbReference type="EMBL" id="JAFDVH010000025">
    <property type="protein sequence ID" value="KAG7454542.1"/>
    <property type="molecule type" value="Genomic_DNA"/>
</dbReference>
<keyword evidence="4" id="KW-1185">Reference proteome</keyword>
<feature type="compositionally biased region" description="Basic and acidic residues" evidence="1">
    <location>
        <begin position="1581"/>
        <end position="1594"/>
    </location>
</feature>
<dbReference type="Pfam" id="PF14973">
    <property type="entry name" value="TINF2_N"/>
    <property type="match status" value="1"/>
</dbReference>
<feature type="region of interest" description="Disordered" evidence="1">
    <location>
        <begin position="1177"/>
        <end position="1197"/>
    </location>
</feature>
<evidence type="ECO:0000256" key="1">
    <source>
        <dbReference type="SAM" id="MobiDB-lite"/>
    </source>
</evidence>
<dbReference type="InterPro" id="IPR039098">
    <property type="entry name" value="TINF2"/>
</dbReference>
<feature type="domain" description="Myb-like" evidence="2">
    <location>
        <begin position="1222"/>
        <end position="1274"/>
    </location>
</feature>
<feature type="region of interest" description="Disordered" evidence="1">
    <location>
        <begin position="1320"/>
        <end position="1358"/>
    </location>
</feature>
<feature type="compositionally biased region" description="Polar residues" evidence="1">
    <location>
        <begin position="1322"/>
        <end position="1334"/>
    </location>
</feature>
<evidence type="ECO:0000259" key="2">
    <source>
        <dbReference type="SMART" id="SM00717"/>
    </source>
</evidence>
<feature type="domain" description="Myb-like" evidence="2">
    <location>
        <begin position="945"/>
        <end position="1009"/>
    </location>
</feature>
<dbReference type="FunFam" id="1.10.10.60:FF:000032">
    <property type="entry name" value="Zinc finger and SCAN domain-containing 20"/>
    <property type="match status" value="4"/>
</dbReference>
<feature type="region of interest" description="Disordered" evidence="1">
    <location>
        <begin position="1553"/>
        <end position="1594"/>
    </location>
</feature>
<evidence type="ECO:0000313" key="3">
    <source>
        <dbReference type="EMBL" id="KAG7454542.1"/>
    </source>
</evidence>
<feature type="region of interest" description="Disordered" evidence="1">
    <location>
        <begin position="1456"/>
        <end position="1503"/>
    </location>
</feature>